<evidence type="ECO:0000313" key="1">
    <source>
        <dbReference type="EMBL" id="MPM97516.1"/>
    </source>
</evidence>
<proteinExistence type="predicted"/>
<dbReference type="EMBL" id="VSSQ01043785">
    <property type="protein sequence ID" value="MPM97516.1"/>
    <property type="molecule type" value="Genomic_DNA"/>
</dbReference>
<dbReference type="Pfam" id="PF04883">
    <property type="entry name" value="HK97-gp10_like"/>
    <property type="match status" value="1"/>
</dbReference>
<sequence length="132" mass="15018">MGKFDFNISPEFIQQLGRLADVDRFAPKMLDEAMPILERNVKNEVGKHVISGDLFRSIKITKAKKTKNGGYYASVHPTGVDSKGIRNMEKMVYLEYGTKKQSPRPTLTKALKDSKPAVEQKMREVFEREVKA</sequence>
<comment type="caution">
    <text evidence="1">The sequence shown here is derived from an EMBL/GenBank/DDBJ whole genome shotgun (WGS) entry which is preliminary data.</text>
</comment>
<organism evidence="1">
    <name type="scientific">bioreactor metagenome</name>
    <dbReference type="NCBI Taxonomy" id="1076179"/>
    <lineage>
        <taxon>unclassified sequences</taxon>
        <taxon>metagenomes</taxon>
        <taxon>ecological metagenomes</taxon>
    </lineage>
</organism>
<dbReference type="NCBIfam" id="TIGR01725">
    <property type="entry name" value="phge_HK97_gp10"/>
    <property type="match status" value="1"/>
</dbReference>
<gene>
    <name evidence="1" type="ORF">SDC9_144689</name>
</gene>
<reference evidence="1" key="1">
    <citation type="submission" date="2019-08" db="EMBL/GenBank/DDBJ databases">
        <authorList>
            <person name="Kucharzyk K."/>
            <person name="Murdoch R.W."/>
            <person name="Higgins S."/>
            <person name="Loffler F."/>
        </authorList>
    </citation>
    <scope>NUCLEOTIDE SEQUENCE</scope>
</reference>
<protein>
    <recommendedName>
        <fullName evidence="2">HK97 gp10 family phage protein</fullName>
    </recommendedName>
</protein>
<name>A0A645E7F7_9ZZZZ</name>
<dbReference type="AlphaFoldDB" id="A0A645E7F7"/>
<accession>A0A645E7F7</accession>
<dbReference type="InterPro" id="IPR010064">
    <property type="entry name" value="HK97-gp10_tail"/>
</dbReference>
<evidence type="ECO:0008006" key="2">
    <source>
        <dbReference type="Google" id="ProtNLM"/>
    </source>
</evidence>